<feature type="transmembrane region" description="Helical" evidence="11">
    <location>
        <begin position="287"/>
        <end position="311"/>
    </location>
</feature>
<gene>
    <name evidence="12" type="ORF">B0H17DRAFT_1084698</name>
</gene>
<dbReference type="Proteomes" id="UP001221757">
    <property type="component" value="Unassembled WGS sequence"/>
</dbReference>
<evidence type="ECO:0000256" key="6">
    <source>
        <dbReference type="ARBA" id="ARBA00023002"/>
    </source>
</evidence>
<dbReference type="PROSITE" id="PS00086">
    <property type="entry name" value="CYTOCHROME_P450"/>
    <property type="match status" value="1"/>
</dbReference>
<dbReference type="Pfam" id="PF00067">
    <property type="entry name" value="p450"/>
    <property type="match status" value="1"/>
</dbReference>
<evidence type="ECO:0000256" key="4">
    <source>
        <dbReference type="ARBA" id="ARBA00022617"/>
    </source>
</evidence>
<evidence type="ECO:0000313" key="13">
    <source>
        <dbReference type="Proteomes" id="UP001221757"/>
    </source>
</evidence>
<keyword evidence="6 10" id="KW-0560">Oxidoreductase</keyword>
<feature type="binding site" description="axial binding residue" evidence="9">
    <location>
        <position position="440"/>
    </location>
    <ligand>
        <name>heme</name>
        <dbReference type="ChEBI" id="CHEBI:30413"/>
    </ligand>
    <ligandPart>
        <name>Fe</name>
        <dbReference type="ChEBI" id="CHEBI:18248"/>
    </ligandPart>
</feature>
<evidence type="ECO:0000256" key="7">
    <source>
        <dbReference type="ARBA" id="ARBA00023004"/>
    </source>
</evidence>
<evidence type="ECO:0000256" key="10">
    <source>
        <dbReference type="RuleBase" id="RU000461"/>
    </source>
</evidence>
<keyword evidence="13" id="KW-1185">Reference proteome</keyword>
<dbReference type="GO" id="GO:0004497">
    <property type="term" value="F:monooxygenase activity"/>
    <property type="evidence" value="ECO:0007669"/>
    <property type="project" value="UniProtKB-KW"/>
</dbReference>
<dbReference type="InterPro" id="IPR001128">
    <property type="entry name" value="Cyt_P450"/>
</dbReference>
<dbReference type="InterPro" id="IPR017972">
    <property type="entry name" value="Cyt_P450_CS"/>
</dbReference>
<feature type="transmembrane region" description="Helical" evidence="11">
    <location>
        <begin position="439"/>
        <end position="461"/>
    </location>
</feature>
<comment type="cofactor">
    <cofactor evidence="1 9">
        <name>heme</name>
        <dbReference type="ChEBI" id="CHEBI:30413"/>
    </cofactor>
</comment>
<keyword evidence="11" id="KW-0472">Membrane</keyword>
<comment type="caution">
    <text evidence="12">The sequence shown here is derived from an EMBL/GenBank/DDBJ whole genome shotgun (WGS) entry which is preliminary data.</text>
</comment>
<keyword evidence="11" id="KW-0812">Transmembrane</keyword>
<dbReference type="GO" id="GO:0020037">
    <property type="term" value="F:heme binding"/>
    <property type="evidence" value="ECO:0007669"/>
    <property type="project" value="InterPro"/>
</dbReference>
<evidence type="ECO:0000256" key="3">
    <source>
        <dbReference type="ARBA" id="ARBA00010617"/>
    </source>
</evidence>
<dbReference type="SUPFAM" id="SSF48264">
    <property type="entry name" value="Cytochrome P450"/>
    <property type="match status" value="1"/>
</dbReference>
<evidence type="ECO:0000256" key="9">
    <source>
        <dbReference type="PIRSR" id="PIRSR602401-1"/>
    </source>
</evidence>
<protein>
    <submittedName>
        <fullName evidence="12">Cytochrome P450</fullName>
    </submittedName>
</protein>
<dbReference type="InterPro" id="IPR002401">
    <property type="entry name" value="Cyt_P450_E_grp-I"/>
</dbReference>
<dbReference type="GO" id="GO:0016705">
    <property type="term" value="F:oxidoreductase activity, acting on paired donors, with incorporation or reduction of molecular oxygen"/>
    <property type="evidence" value="ECO:0007669"/>
    <property type="project" value="InterPro"/>
</dbReference>
<dbReference type="AlphaFoldDB" id="A0AAD7G6S2"/>
<feature type="transmembrane region" description="Helical" evidence="11">
    <location>
        <begin position="6"/>
        <end position="23"/>
    </location>
</feature>
<keyword evidence="8 10" id="KW-0503">Monooxygenase</keyword>
<keyword evidence="11" id="KW-1133">Transmembrane helix</keyword>
<proteinExistence type="inferred from homology"/>
<reference evidence="12" key="1">
    <citation type="submission" date="2023-03" db="EMBL/GenBank/DDBJ databases">
        <title>Massive genome expansion in bonnet fungi (Mycena s.s.) driven by repeated elements and novel gene families across ecological guilds.</title>
        <authorList>
            <consortium name="Lawrence Berkeley National Laboratory"/>
            <person name="Harder C.B."/>
            <person name="Miyauchi S."/>
            <person name="Viragh M."/>
            <person name="Kuo A."/>
            <person name="Thoen E."/>
            <person name="Andreopoulos B."/>
            <person name="Lu D."/>
            <person name="Skrede I."/>
            <person name="Drula E."/>
            <person name="Henrissat B."/>
            <person name="Morin E."/>
            <person name="Kohler A."/>
            <person name="Barry K."/>
            <person name="LaButti K."/>
            <person name="Morin E."/>
            <person name="Salamov A."/>
            <person name="Lipzen A."/>
            <person name="Mereny Z."/>
            <person name="Hegedus B."/>
            <person name="Baldrian P."/>
            <person name="Stursova M."/>
            <person name="Weitz H."/>
            <person name="Taylor A."/>
            <person name="Grigoriev I.V."/>
            <person name="Nagy L.G."/>
            <person name="Martin F."/>
            <person name="Kauserud H."/>
        </authorList>
    </citation>
    <scope>NUCLEOTIDE SEQUENCE</scope>
    <source>
        <strain evidence="12">CBHHK067</strain>
    </source>
</reference>
<dbReference type="Gene3D" id="1.10.630.10">
    <property type="entry name" value="Cytochrome P450"/>
    <property type="match status" value="1"/>
</dbReference>
<dbReference type="CDD" id="cd11065">
    <property type="entry name" value="CYP64-like"/>
    <property type="match status" value="1"/>
</dbReference>
<evidence type="ECO:0000313" key="12">
    <source>
        <dbReference type="EMBL" id="KAJ7671941.1"/>
    </source>
</evidence>
<keyword evidence="5 9" id="KW-0479">Metal-binding</keyword>
<dbReference type="InterPro" id="IPR050364">
    <property type="entry name" value="Cytochrome_P450_fung"/>
</dbReference>
<dbReference type="PRINTS" id="PR00463">
    <property type="entry name" value="EP450I"/>
</dbReference>
<dbReference type="PANTHER" id="PTHR46300">
    <property type="entry name" value="P450, PUTATIVE (EUROFUNG)-RELATED-RELATED"/>
    <property type="match status" value="1"/>
</dbReference>
<keyword evidence="7 9" id="KW-0408">Iron</keyword>
<evidence type="ECO:0000256" key="1">
    <source>
        <dbReference type="ARBA" id="ARBA00001971"/>
    </source>
</evidence>
<evidence type="ECO:0000256" key="8">
    <source>
        <dbReference type="ARBA" id="ARBA00023033"/>
    </source>
</evidence>
<evidence type="ECO:0000256" key="5">
    <source>
        <dbReference type="ARBA" id="ARBA00022723"/>
    </source>
</evidence>
<dbReference type="EMBL" id="JARKIE010000170">
    <property type="protein sequence ID" value="KAJ7671941.1"/>
    <property type="molecule type" value="Genomic_DNA"/>
</dbReference>
<sequence>MPGMIVLYALATIAVAQTVFHVFKSYLRRRKMHPGPTGVPVLGNVLQVPTSMPWYRFSEWKEQYGDVFSLDLAGQPVVILNTYKAAADLFDRRSTIYSDRPRLIMASEILTGGIFMIFAKYGEVWRKMRRASHEAFNLRASEKYQPDQCKEAALNVLDLINEPDLWVDHLKQTTASSILSAVYAWPRIGSKDMPIIHRIHAHTARISGAVVPGAFLVEIFPWMKRFPTWMAKWKRDGLEWHEQETQMFEKLNAAVAEDMATGKSDHCFVRELVETEQRHGLSKKESAWLAGIMFSAGAETTLGTLLNFVLAMTLYPEVMRKAQGELDTVVGRERPPKFEDKDNLPYIRAIIRETMRWRPVSPLAVPRCTTEDDWYDGYFIPKGTNVIPNVWAMNRDPKIFPDFDEFRPERFLDVTETFDDVPPNTHGLGHATFGFGRRICVGMSFASQVLFIQMAMLLWAFNFEKPLDSHGKPITPSKAECIDAGVVVLPAAFKTNLVPRRADVRSVIQRELENMA</sequence>
<keyword evidence="4 9" id="KW-0349">Heme</keyword>
<evidence type="ECO:0000256" key="11">
    <source>
        <dbReference type="SAM" id="Phobius"/>
    </source>
</evidence>
<dbReference type="PRINTS" id="PR00385">
    <property type="entry name" value="P450"/>
</dbReference>
<dbReference type="InterPro" id="IPR036396">
    <property type="entry name" value="Cyt_P450_sf"/>
</dbReference>
<accession>A0AAD7G6S2</accession>
<dbReference type="GO" id="GO:0005506">
    <property type="term" value="F:iron ion binding"/>
    <property type="evidence" value="ECO:0007669"/>
    <property type="project" value="InterPro"/>
</dbReference>
<comment type="pathway">
    <text evidence="2">Secondary metabolite biosynthesis.</text>
</comment>
<comment type="similarity">
    <text evidence="3 10">Belongs to the cytochrome P450 family.</text>
</comment>
<name>A0AAD7G6S2_MYCRO</name>
<organism evidence="12 13">
    <name type="scientific">Mycena rosella</name>
    <name type="common">Pink bonnet</name>
    <name type="synonym">Agaricus rosellus</name>
    <dbReference type="NCBI Taxonomy" id="1033263"/>
    <lineage>
        <taxon>Eukaryota</taxon>
        <taxon>Fungi</taxon>
        <taxon>Dikarya</taxon>
        <taxon>Basidiomycota</taxon>
        <taxon>Agaricomycotina</taxon>
        <taxon>Agaricomycetes</taxon>
        <taxon>Agaricomycetidae</taxon>
        <taxon>Agaricales</taxon>
        <taxon>Marasmiineae</taxon>
        <taxon>Mycenaceae</taxon>
        <taxon>Mycena</taxon>
    </lineage>
</organism>
<evidence type="ECO:0000256" key="2">
    <source>
        <dbReference type="ARBA" id="ARBA00005179"/>
    </source>
</evidence>